<sequence>MTCYALVCLWIKVTRHEIKSALCTCARAVVCACILYVAYVAEILTRVTENIFFPGCVTFTRLELRARRVLKLSWPRTTLGLSSRRSQFFTVLLLFYFILFFFFFFWLYTLIFFPAWYPH</sequence>
<evidence type="ECO:0000256" key="1">
    <source>
        <dbReference type="SAM" id="Phobius"/>
    </source>
</evidence>
<protein>
    <submittedName>
        <fullName evidence="2">Uncharacterized protein</fullName>
    </submittedName>
</protein>
<accession>A0AAW2ERH9</accession>
<name>A0AAW2ERH9_9HYME</name>
<evidence type="ECO:0000313" key="3">
    <source>
        <dbReference type="Proteomes" id="UP001430953"/>
    </source>
</evidence>
<feature type="transmembrane region" description="Helical" evidence="1">
    <location>
        <begin position="91"/>
        <end position="117"/>
    </location>
</feature>
<keyword evidence="1" id="KW-1133">Transmembrane helix</keyword>
<dbReference type="EMBL" id="JADYXP020000020">
    <property type="protein sequence ID" value="KAL0104437.1"/>
    <property type="molecule type" value="Genomic_DNA"/>
</dbReference>
<keyword evidence="3" id="KW-1185">Reference proteome</keyword>
<comment type="caution">
    <text evidence="2">The sequence shown here is derived from an EMBL/GenBank/DDBJ whole genome shotgun (WGS) entry which is preliminary data.</text>
</comment>
<keyword evidence="1" id="KW-0812">Transmembrane</keyword>
<dbReference type="Proteomes" id="UP001430953">
    <property type="component" value="Unassembled WGS sequence"/>
</dbReference>
<keyword evidence="1" id="KW-0472">Membrane</keyword>
<evidence type="ECO:0000313" key="2">
    <source>
        <dbReference type="EMBL" id="KAL0104437.1"/>
    </source>
</evidence>
<dbReference type="AlphaFoldDB" id="A0AAW2ERH9"/>
<organism evidence="2 3">
    <name type="scientific">Cardiocondyla obscurior</name>
    <dbReference type="NCBI Taxonomy" id="286306"/>
    <lineage>
        <taxon>Eukaryota</taxon>
        <taxon>Metazoa</taxon>
        <taxon>Ecdysozoa</taxon>
        <taxon>Arthropoda</taxon>
        <taxon>Hexapoda</taxon>
        <taxon>Insecta</taxon>
        <taxon>Pterygota</taxon>
        <taxon>Neoptera</taxon>
        <taxon>Endopterygota</taxon>
        <taxon>Hymenoptera</taxon>
        <taxon>Apocrita</taxon>
        <taxon>Aculeata</taxon>
        <taxon>Formicoidea</taxon>
        <taxon>Formicidae</taxon>
        <taxon>Myrmicinae</taxon>
        <taxon>Cardiocondyla</taxon>
    </lineage>
</organism>
<reference evidence="2 3" key="1">
    <citation type="submission" date="2023-03" db="EMBL/GenBank/DDBJ databases">
        <title>High recombination rates correlate with genetic variation in Cardiocondyla obscurior ants.</title>
        <authorList>
            <person name="Errbii M."/>
        </authorList>
    </citation>
    <scope>NUCLEOTIDE SEQUENCE [LARGE SCALE GENOMIC DNA]</scope>
    <source>
        <strain evidence="2">Alpha-2009</strain>
        <tissue evidence="2">Whole body</tissue>
    </source>
</reference>
<proteinExistence type="predicted"/>
<gene>
    <name evidence="2" type="ORF">PUN28_017284</name>
</gene>